<dbReference type="EMBL" id="KE504206">
    <property type="protein sequence ID" value="EPS95474.1"/>
    <property type="molecule type" value="Genomic_DNA"/>
</dbReference>
<feature type="transmembrane region" description="Helical" evidence="1">
    <location>
        <begin position="56"/>
        <end position="76"/>
    </location>
</feature>
<accession>S8FA28</accession>
<keyword evidence="1" id="KW-0472">Membrane</keyword>
<evidence type="ECO:0000256" key="1">
    <source>
        <dbReference type="SAM" id="Phobius"/>
    </source>
</evidence>
<sequence length="83" mass="9448">LWGILWTLRLRSTPTTLTSRLGHYILKGLIARDLKGRRGVARFCEHWRGFSRQNDYSVLALLFTLSFLFTLGPISLTSAPISI</sequence>
<protein>
    <submittedName>
        <fullName evidence="2">Uncharacterized protein</fullName>
    </submittedName>
</protein>
<organism evidence="2 3">
    <name type="scientific">Fomitopsis schrenkii</name>
    <name type="common">Brown rot fungus</name>
    <dbReference type="NCBI Taxonomy" id="2126942"/>
    <lineage>
        <taxon>Eukaryota</taxon>
        <taxon>Fungi</taxon>
        <taxon>Dikarya</taxon>
        <taxon>Basidiomycota</taxon>
        <taxon>Agaricomycotina</taxon>
        <taxon>Agaricomycetes</taxon>
        <taxon>Polyporales</taxon>
        <taxon>Fomitopsis</taxon>
    </lineage>
</organism>
<evidence type="ECO:0000313" key="2">
    <source>
        <dbReference type="EMBL" id="EPS95474.1"/>
    </source>
</evidence>
<evidence type="ECO:0000313" key="3">
    <source>
        <dbReference type="Proteomes" id="UP000015241"/>
    </source>
</evidence>
<dbReference type="HOGENOM" id="CLU_2542608_0_0_1"/>
<name>S8FA28_FOMSC</name>
<feature type="non-terminal residue" evidence="2">
    <location>
        <position position="1"/>
    </location>
</feature>
<reference evidence="2 3" key="1">
    <citation type="journal article" date="2012" name="Science">
        <title>The Paleozoic origin of enzymatic lignin decomposition reconstructed from 31 fungal genomes.</title>
        <authorList>
            <person name="Floudas D."/>
            <person name="Binder M."/>
            <person name="Riley R."/>
            <person name="Barry K."/>
            <person name="Blanchette R.A."/>
            <person name="Henrissat B."/>
            <person name="Martinez A.T."/>
            <person name="Otillar R."/>
            <person name="Spatafora J.W."/>
            <person name="Yadav J.S."/>
            <person name="Aerts A."/>
            <person name="Benoit I."/>
            <person name="Boyd A."/>
            <person name="Carlson A."/>
            <person name="Copeland A."/>
            <person name="Coutinho P.M."/>
            <person name="de Vries R.P."/>
            <person name="Ferreira P."/>
            <person name="Findley K."/>
            <person name="Foster B."/>
            <person name="Gaskell J."/>
            <person name="Glotzer D."/>
            <person name="Gorecki P."/>
            <person name="Heitman J."/>
            <person name="Hesse C."/>
            <person name="Hori C."/>
            <person name="Igarashi K."/>
            <person name="Jurgens J.A."/>
            <person name="Kallen N."/>
            <person name="Kersten P."/>
            <person name="Kohler A."/>
            <person name="Kuees U."/>
            <person name="Kumar T.K.A."/>
            <person name="Kuo A."/>
            <person name="LaButti K."/>
            <person name="Larrondo L.F."/>
            <person name="Lindquist E."/>
            <person name="Ling A."/>
            <person name="Lombard V."/>
            <person name="Lucas S."/>
            <person name="Lundell T."/>
            <person name="Martin R."/>
            <person name="McLaughlin D.J."/>
            <person name="Morgenstern I."/>
            <person name="Morin E."/>
            <person name="Murat C."/>
            <person name="Nagy L.G."/>
            <person name="Nolan M."/>
            <person name="Ohm R.A."/>
            <person name="Patyshakuliyeva A."/>
            <person name="Rokas A."/>
            <person name="Ruiz-Duenas F.J."/>
            <person name="Sabat G."/>
            <person name="Salamov A."/>
            <person name="Samejima M."/>
            <person name="Schmutz J."/>
            <person name="Slot J.C."/>
            <person name="St John F."/>
            <person name="Stenlid J."/>
            <person name="Sun H."/>
            <person name="Sun S."/>
            <person name="Syed K."/>
            <person name="Tsang A."/>
            <person name="Wiebenga A."/>
            <person name="Young D."/>
            <person name="Pisabarro A."/>
            <person name="Eastwood D.C."/>
            <person name="Martin F."/>
            <person name="Cullen D."/>
            <person name="Grigoriev I.V."/>
            <person name="Hibbett D.S."/>
        </authorList>
    </citation>
    <scope>NUCLEOTIDE SEQUENCE</scope>
    <source>
        <strain evidence="3">FP-58527</strain>
    </source>
</reference>
<proteinExistence type="predicted"/>
<keyword evidence="3" id="KW-1185">Reference proteome</keyword>
<dbReference type="InParanoid" id="S8FA28"/>
<dbReference type="AlphaFoldDB" id="S8FA28"/>
<gene>
    <name evidence="2" type="ORF">FOMPIDRAFT_1025778</name>
</gene>
<dbReference type="Proteomes" id="UP000015241">
    <property type="component" value="Unassembled WGS sequence"/>
</dbReference>
<keyword evidence="1" id="KW-1133">Transmembrane helix</keyword>
<keyword evidence="1" id="KW-0812">Transmembrane</keyword>